<evidence type="ECO:0008006" key="4">
    <source>
        <dbReference type="Google" id="ProtNLM"/>
    </source>
</evidence>
<feature type="compositionally biased region" description="Low complexity" evidence="1">
    <location>
        <begin position="112"/>
        <end position="124"/>
    </location>
</feature>
<dbReference type="RefSeq" id="WP_345690354.1">
    <property type="nucleotide sequence ID" value="NZ_BAABIT010000001.1"/>
</dbReference>
<gene>
    <name evidence="2" type="ORF">ACFPM3_12630</name>
</gene>
<reference evidence="3" key="1">
    <citation type="journal article" date="2019" name="Int. J. Syst. Evol. Microbiol.">
        <title>The Global Catalogue of Microorganisms (GCM) 10K type strain sequencing project: providing services to taxonomists for standard genome sequencing and annotation.</title>
        <authorList>
            <consortium name="The Broad Institute Genomics Platform"/>
            <consortium name="The Broad Institute Genome Sequencing Center for Infectious Disease"/>
            <person name="Wu L."/>
            <person name="Ma J."/>
        </authorList>
    </citation>
    <scope>NUCLEOTIDE SEQUENCE [LARGE SCALE GENOMIC DNA]</scope>
    <source>
        <strain evidence="3">CGMCC 4.1648</strain>
    </source>
</reference>
<proteinExistence type="predicted"/>
<evidence type="ECO:0000313" key="2">
    <source>
        <dbReference type="EMBL" id="MFC5022977.1"/>
    </source>
</evidence>
<comment type="caution">
    <text evidence="2">The sequence shown here is derived from an EMBL/GenBank/DDBJ whole genome shotgun (WGS) entry which is preliminary data.</text>
</comment>
<name>A0ABV9XDH9_9ACTN</name>
<feature type="region of interest" description="Disordered" evidence="1">
    <location>
        <begin position="112"/>
        <end position="158"/>
    </location>
</feature>
<protein>
    <recommendedName>
        <fullName evidence="4">Helix-turn-helix domain-containing protein</fullName>
    </recommendedName>
</protein>
<dbReference type="Proteomes" id="UP001595829">
    <property type="component" value="Unassembled WGS sequence"/>
</dbReference>
<sequence length="294" mass="31265">MRIHRTARTRNFTTLGNELLRDPDISFLAAGVLVYLLSLPDGACADIRSLAKRRKEGRTRIGKALQELEDARYLRRASLQDTRTGYWVTVYDVYDSPYDATETVCPAAPAAPAVTPAPARQPAAGNPDAGVAGALPSGERTREQEPPSPPPRPVEVPSRAARLLASLGRREPRIAVGEEEAAKLGDLVEEWFAVGATEATVQEALTTGLPARVHAPAALLADRLRRKKPAPRPTAPVRHECADCGAPVPEGASCRRCAASPPPTPTGFVAAALRGGSLARNALRHGLQGLPGPR</sequence>
<evidence type="ECO:0000256" key="1">
    <source>
        <dbReference type="SAM" id="MobiDB-lite"/>
    </source>
</evidence>
<organism evidence="2 3">
    <name type="scientific">Streptomyces coeruleoprunus</name>
    <dbReference type="NCBI Taxonomy" id="285563"/>
    <lineage>
        <taxon>Bacteria</taxon>
        <taxon>Bacillati</taxon>
        <taxon>Actinomycetota</taxon>
        <taxon>Actinomycetes</taxon>
        <taxon>Kitasatosporales</taxon>
        <taxon>Streptomycetaceae</taxon>
        <taxon>Streptomyces</taxon>
    </lineage>
</organism>
<keyword evidence="3" id="KW-1185">Reference proteome</keyword>
<dbReference type="EMBL" id="JBHSJD010000007">
    <property type="protein sequence ID" value="MFC5022977.1"/>
    <property type="molecule type" value="Genomic_DNA"/>
</dbReference>
<accession>A0ABV9XDH9</accession>
<evidence type="ECO:0000313" key="3">
    <source>
        <dbReference type="Proteomes" id="UP001595829"/>
    </source>
</evidence>